<keyword evidence="2" id="KW-1185">Reference proteome</keyword>
<evidence type="ECO:0000313" key="2">
    <source>
        <dbReference type="Proteomes" id="UP000735302"/>
    </source>
</evidence>
<evidence type="ECO:0000313" key="1">
    <source>
        <dbReference type="EMBL" id="GFN81986.1"/>
    </source>
</evidence>
<dbReference type="EMBL" id="BLXT01000975">
    <property type="protein sequence ID" value="GFN81986.1"/>
    <property type="molecule type" value="Genomic_DNA"/>
</dbReference>
<comment type="caution">
    <text evidence="1">The sequence shown here is derived from an EMBL/GenBank/DDBJ whole genome shotgun (WGS) entry which is preliminary data.</text>
</comment>
<reference evidence="1 2" key="1">
    <citation type="journal article" date="2021" name="Elife">
        <title>Chloroplast acquisition without the gene transfer in kleptoplastic sea slugs, Plakobranchus ocellatus.</title>
        <authorList>
            <person name="Maeda T."/>
            <person name="Takahashi S."/>
            <person name="Yoshida T."/>
            <person name="Shimamura S."/>
            <person name="Takaki Y."/>
            <person name="Nagai Y."/>
            <person name="Toyoda A."/>
            <person name="Suzuki Y."/>
            <person name="Arimoto A."/>
            <person name="Ishii H."/>
            <person name="Satoh N."/>
            <person name="Nishiyama T."/>
            <person name="Hasebe M."/>
            <person name="Maruyama T."/>
            <person name="Minagawa J."/>
            <person name="Obokata J."/>
            <person name="Shigenobu S."/>
        </authorList>
    </citation>
    <scope>NUCLEOTIDE SEQUENCE [LARGE SCALE GENOMIC DNA]</scope>
</reference>
<proteinExistence type="predicted"/>
<dbReference type="InterPro" id="IPR029052">
    <property type="entry name" value="Metallo-depent_PP-like"/>
</dbReference>
<dbReference type="Gene3D" id="3.60.21.10">
    <property type="match status" value="1"/>
</dbReference>
<sequence length="110" mass="12522">MDRKARDISSQADMLRTMSKYRFLRKSNIDCYLLGRKVPDVPFPLQNTLTVDDVFAKDGVPDLERLANHFQGEGRVDMTCLTRILRSATSIMSRENNVVHVTGSTKGKEF</sequence>
<dbReference type="Proteomes" id="UP000735302">
    <property type="component" value="Unassembled WGS sequence"/>
</dbReference>
<name>A0AAV3YHU2_9GAST</name>
<accession>A0AAV3YHU2</accession>
<dbReference type="AlphaFoldDB" id="A0AAV3YHU2"/>
<organism evidence="1 2">
    <name type="scientific">Plakobranchus ocellatus</name>
    <dbReference type="NCBI Taxonomy" id="259542"/>
    <lineage>
        <taxon>Eukaryota</taxon>
        <taxon>Metazoa</taxon>
        <taxon>Spiralia</taxon>
        <taxon>Lophotrochozoa</taxon>
        <taxon>Mollusca</taxon>
        <taxon>Gastropoda</taxon>
        <taxon>Heterobranchia</taxon>
        <taxon>Euthyneura</taxon>
        <taxon>Panpulmonata</taxon>
        <taxon>Sacoglossa</taxon>
        <taxon>Placobranchoidea</taxon>
        <taxon>Plakobranchidae</taxon>
        <taxon>Plakobranchus</taxon>
    </lineage>
</organism>
<protein>
    <submittedName>
        <fullName evidence="1">Serine/threonine-protein phosphatase</fullName>
    </submittedName>
</protein>
<gene>
    <name evidence="1" type="ORF">PoB_000849200</name>
</gene>